<evidence type="ECO:0000313" key="5">
    <source>
        <dbReference type="Proteomes" id="UP000235388"/>
    </source>
</evidence>
<keyword evidence="1" id="KW-0863">Zinc-finger</keyword>
<dbReference type="PANTHER" id="PTHR48159">
    <property type="entry name" value="MULE DOMAIN-CONTAINING PROTEIN"/>
    <property type="match status" value="1"/>
</dbReference>
<feature type="compositionally biased region" description="Low complexity" evidence="2">
    <location>
        <begin position="638"/>
        <end position="651"/>
    </location>
</feature>
<gene>
    <name evidence="4" type="ORF">PCANC_04411</name>
</gene>
<evidence type="ECO:0000256" key="1">
    <source>
        <dbReference type="PROSITE-ProRule" id="PRU00325"/>
    </source>
</evidence>
<name>A0A2N5T927_9BASI</name>
<accession>A0A2N5T927</accession>
<feature type="compositionally biased region" description="Polar residues" evidence="2">
    <location>
        <begin position="684"/>
        <end position="714"/>
    </location>
</feature>
<feature type="region of interest" description="Disordered" evidence="2">
    <location>
        <begin position="638"/>
        <end position="716"/>
    </location>
</feature>
<keyword evidence="1" id="KW-0862">Zinc</keyword>
<comment type="caution">
    <text evidence="4">The sequence shown here is derived from an EMBL/GenBank/DDBJ whole genome shotgun (WGS) entry which is preliminary data.</text>
</comment>
<dbReference type="GO" id="GO:0008270">
    <property type="term" value="F:zinc ion binding"/>
    <property type="evidence" value="ECO:0007669"/>
    <property type="project" value="UniProtKB-KW"/>
</dbReference>
<dbReference type="OrthoDB" id="2505909at2759"/>
<keyword evidence="5" id="KW-1185">Reference proteome</keyword>
<keyword evidence="1" id="KW-0479">Metal-binding</keyword>
<dbReference type="PROSITE" id="PS50966">
    <property type="entry name" value="ZF_SWIM"/>
    <property type="match status" value="1"/>
</dbReference>
<dbReference type="InterPro" id="IPR007527">
    <property type="entry name" value="Znf_SWIM"/>
</dbReference>
<reference evidence="4 5" key="1">
    <citation type="submission" date="2017-11" db="EMBL/GenBank/DDBJ databases">
        <title>De novo assembly and phasing of dikaryotic genomes from two isolates of Puccinia coronata f. sp. avenae, the causal agent of oat crown rust.</title>
        <authorList>
            <person name="Miller M.E."/>
            <person name="Zhang Y."/>
            <person name="Omidvar V."/>
            <person name="Sperschneider J."/>
            <person name="Schwessinger B."/>
            <person name="Raley C."/>
            <person name="Palmer J.M."/>
            <person name="Garnica D."/>
            <person name="Upadhyaya N."/>
            <person name="Rathjen J."/>
            <person name="Taylor J.M."/>
            <person name="Park R.F."/>
            <person name="Dodds P.N."/>
            <person name="Hirsch C.D."/>
            <person name="Kianian S.F."/>
            <person name="Figueroa M."/>
        </authorList>
    </citation>
    <scope>NUCLEOTIDE SEQUENCE [LARGE SCALE GENOMIC DNA]</scope>
    <source>
        <strain evidence="4">12NC29</strain>
    </source>
</reference>
<dbReference type="PANTHER" id="PTHR48159:SF1">
    <property type="entry name" value="MEMBRANE-ASSOCIATED GIANT PROTEIN ANTIGEN, PUTATIVE-RELATED"/>
    <property type="match status" value="1"/>
</dbReference>
<protein>
    <recommendedName>
        <fullName evidence="3">SWIM-type domain-containing protein</fullName>
    </recommendedName>
</protein>
<evidence type="ECO:0000313" key="4">
    <source>
        <dbReference type="EMBL" id="PLW21989.1"/>
    </source>
</evidence>
<dbReference type="EMBL" id="PGCJ01000778">
    <property type="protein sequence ID" value="PLW21989.1"/>
    <property type="molecule type" value="Genomic_DNA"/>
</dbReference>
<sequence length="880" mass="99812">MSESFPMITNLTRVIPQPFTFQAPVPEGVFSPPNALRLVRRIGGLHPHFPNNPHKFTIPGRSIEEARNFAKAMSATVRWNQHRRINHNLPKSTSEGRLHHFKLEFHCPCKGYCNPAPNSRKSKHISARCGCLARFAVFHHIESDSLRVEWFWQHNHDPYSHEDMVITRAPKAVDNWLKERVESGLPWAAIHRLIRTPYISSIASAEIIPEGLRQFYDRFRYLRRKQVKVVAQRDKNVLKSLESWEGSLKDAGWNTRAVYADDGSFSFAFQSSWQKTMMIRHGSNMLMLDATHNSTSNYFLCNGKKISLWTFMIRDPIVRKGLPVAWAFTASAAEGAISPIIWWLRNLTGILFRSIMSDCALAIANAVNSVYEGDSGAPLHYWCAFHVLKAFRGKAKTYLGDRWTEAFAQFRTIMYSQMDPGQWANRLDNWALFYQTTDHQGVHTNNYTESWHRLLKSCYLPPPERLRIDEVVQILTDDVESHYRWAQMQVENGFAEQTTNRFQQRAKLLSESFTEDNLELLGIAVSKDATGFTISSFTYPMSRQYRVTMKVRVGAIKDQLTGCSCPHYARYGSSCKHMYYLSRMHNLHVVEDTSMSPPPHSSTEPLDDTTLPSLEEMVGYSANNAIDLTHKGSHASRIVSSSDSDIEVVQSTSGSDGATCAYRPPTRAKRPNPSSELKPHAKQTRTTPSPSSRVQSQSAATPSTSKTPLNTDRLSMTMVMRSGDSPEDERRQKHNSLTSGLVALRRLVVALRLAKTRKEMAVRASPAALRTFSELGVLILTMVRVTPPTASAPPGRITAGTTAASRECGNDQQKLEWVVSGWEPLKLTWDLLTDTRGMKTQVLKTFTPTYMNLFRQRCYEAWSLVEENCPSVGKKVQNRW</sequence>
<dbReference type="Proteomes" id="UP000235388">
    <property type="component" value="Unassembled WGS sequence"/>
</dbReference>
<evidence type="ECO:0000256" key="2">
    <source>
        <dbReference type="SAM" id="MobiDB-lite"/>
    </source>
</evidence>
<evidence type="ECO:0000259" key="3">
    <source>
        <dbReference type="PROSITE" id="PS50966"/>
    </source>
</evidence>
<dbReference type="AlphaFoldDB" id="A0A2N5T927"/>
<organism evidence="4 5">
    <name type="scientific">Puccinia coronata f. sp. avenae</name>
    <dbReference type="NCBI Taxonomy" id="200324"/>
    <lineage>
        <taxon>Eukaryota</taxon>
        <taxon>Fungi</taxon>
        <taxon>Dikarya</taxon>
        <taxon>Basidiomycota</taxon>
        <taxon>Pucciniomycotina</taxon>
        <taxon>Pucciniomycetes</taxon>
        <taxon>Pucciniales</taxon>
        <taxon>Pucciniaceae</taxon>
        <taxon>Puccinia</taxon>
    </lineage>
</organism>
<dbReference type="STRING" id="200324.A0A2N5T927"/>
<feature type="domain" description="SWIM-type" evidence="3">
    <location>
        <begin position="545"/>
        <end position="586"/>
    </location>
</feature>
<feature type="region of interest" description="Disordered" evidence="2">
    <location>
        <begin position="591"/>
        <end position="610"/>
    </location>
</feature>
<proteinExistence type="predicted"/>